<proteinExistence type="predicted"/>
<organism evidence="3">
    <name type="scientific">Caenorhabditis brenneri</name>
    <name type="common">Nematode worm</name>
    <dbReference type="NCBI Taxonomy" id="135651"/>
    <lineage>
        <taxon>Eukaryota</taxon>
        <taxon>Metazoa</taxon>
        <taxon>Ecdysozoa</taxon>
        <taxon>Nematoda</taxon>
        <taxon>Chromadorea</taxon>
        <taxon>Rhabditida</taxon>
        <taxon>Rhabditina</taxon>
        <taxon>Rhabditomorpha</taxon>
        <taxon>Rhabditoidea</taxon>
        <taxon>Rhabditidae</taxon>
        <taxon>Peloderinae</taxon>
        <taxon>Caenorhabditis</taxon>
    </lineage>
</organism>
<dbReference type="OrthoDB" id="5865957at2759"/>
<dbReference type="PANTHER" id="PTHR47088:SF1">
    <property type="entry name" value="G-PROTEIN COUPLED RECEPTORS FAMILY 1 PROFILE DOMAIN-CONTAINING PROTEIN-RELATED"/>
    <property type="match status" value="1"/>
</dbReference>
<dbReference type="Gene3D" id="1.20.1070.10">
    <property type="entry name" value="Rhodopsin 7-helix transmembrane proteins"/>
    <property type="match status" value="1"/>
</dbReference>
<evidence type="ECO:0000313" key="2">
    <source>
        <dbReference type="EMBL" id="EGT30984.1"/>
    </source>
</evidence>
<feature type="transmembrane region" description="Helical" evidence="1">
    <location>
        <begin position="94"/>
        <end position="114"/>
    </location>
</feature>
<dbReference type="InParanoid" id="G0M9R5"/>
<feature type="transmembrane region" description="Helical" evidence="1">
    <location>
        <begin position="163"/>
        <end position="185"/>
    </location>
</feature>
<protein>
    <recommendedName>
        <fullName evidence="4">G-protein coupled receptors family 1 profile domain-containing protein</fullName>
    </recommendedName>
</protein>
<feature type="transmembrane region" description="Helical" evidence="1">
    <location>
        <begin position="248"/>
        <end position="273"/>
    </location>
</feature>
<dbReference type="Pfam" id="PF10324">
    <property type="entry name" value="7TM_GPCR_Srw"/>
    <property type="match status" value="1"/>
</dbReference>
<keyword evidence="1" id="KW-0472">Membrane</keyword>
<dbReference type="eggNOG" id="ENOG502TJN9">
    <property type="taxonomic scope" value="Eukaryota"/>
</dbReference>
<dbReference type="GO" id="GO:0008528">
    <property type="term" value="F:G protein-coupled peptide receptor activity"/>
    <property type="evidence" value="ECO:0007669"/>
    <property type="project" value="InterPro"/>
</dbReference>
<name>G0M9R5_CAEBE</name>
<dbReference type="Proteomes" id="UP000008068">
    <property type="component" value="Unassembled WGS sequence"/>
</dbReference>
<feature type="transmembrane region" description="Helical" evidence="1">
    <location>
        <begin position="63"/>
        <end position="82"/>
    </location>
</feature>
<feature type="transmembrane region" description="Helical" evidence="1">
    <location>
        <begin position="7"/>
        <end position="25"/>
    </location>
</feature>
<dbReference type="OMA" id="NENAVWI"/>
<evidence type="ECO:0008006" key="4">
    <source>
        <dbReference type="Google" id="ProtNLM"/>
    </source>
</evidence>
<dbReference type="PANTHER" id="PTHR47088">
    <property type="entry name" value="SERPENTINE RECEPTOR, CLASS W"/>
    <property type="match status" value="1"/>
</dbReference>
<accession>G0M9R5</accession>
<evidence type="ECO:0000256" key="1">
    <source>
        <dbReference type="SAM" id="Phobius"/>
    </source>
</evidence>
<keyword evidence="3" id="KW-1185">Reference proteome</keyword>
<evidence type="ECO:0000313" key="3">
    <source>
        <dbReference type="Proteomes" id="UP000008068"/>
    </source>
</evidence>
<gene>
    <name evidence="2" type="ORF">CAEBREN_06637</name>
</gene>
<dbReference type="HOGENOM" id="CLU_043715_0_0_1"/>
<keyword evidence="1" id="KW-1133">Transmembrane helix</keyword>
<dbReference type="AlphaFoldDB" id="G0M9R5"/>
<sequence>MRTCSTNSLIIMIGFCDLTALSVIISDRTLHWIIQRNSCINSKSFYLQLFTLLSRVVKENSNWISFWLGVSLALIRLIILKSTSTSLWIARNSIGFLVFLNIAAINIFVSIWVYSGIQIAEVSELWTPPGGCPKLKEGYYEQSFILSPGTVEQEKRYVDKYKLYVGISQMSISIIYPVLDLLLFLEIRKSAIRIAQSNHSGALERHHTGRLVLFLSLSYLITCTPTAILWLTQYLVVIKRESILELLIGYGSIFASVLFCLNTISQCVICYLVSSKYRETARMLLGIKEKVIFEERDTSNVKDRYVETLRHPETPTSEHNA</sequence>
<dbReference type="InterPro" id="IPR019427">
    <property type="entry name" value="7TM_GPCR_serpentine_rcpt_Srw"/>
</dbReference>
<feature type="transmembrane region" description="Helical" evidence="1">
    <location>
        <begin position="211"/>
        <end position="236"/>
    </location>
</feature>
<keyword evidence="1" id="KW-0812">Transmembrane</keyword>
<dbReference type="EMBL" id="GL379787">
    <property type="protein sequence ID" value="EGT30984.1"/>
    <property type="molecule type" value="Genomic_DNA"/>
</dbReference>
<reference evidence="3" key="1">
    <citation type="submission" date="2011-07" db="EMBL/GenBank/DDBJ databases">
        <authorList>
            <consortium name="Caenorhabditis brenneri Sequencing and Analysis Consortium"/>
            <person name="Wilson R.K."/>
        </authorList>
    </citation>
    <scope>NUCLEOTIDE SEQUENCE [LARGE SCALE GENOMIC DNA]</scope>
    <source>
        <strain evidence="3">PB2801</strain>
    </source>
</reference>
<dbReference type="SUPFAM" id="SSF81321">
    <property type="entry name" value="Family A G protein-coupled receptor-like"/>
    <property type="match status" value="1"/>
</dbReference>